<keyword evidence="6 7" id="KW-0663">Pyridoxal phosphate</keyword>
<evidence type="ECO:0000256" key="4">
    <source>
        <dbReference type="ARBA" id="ARBA00022563"/>
    </source>
</evidence>
<dbReference type="InterPro" id="IPR015422">
    <property type="entry name" value="PyrdxlP-dep_Trfase_small"/>
</dbReference>
<name>A0AAU9J846_9CILI</name>
<accession>A0AAU9J846</accession>
<dbReference type="Proteomes" id="UP001162131">
    <property type="component" value="Unassembled WGS sequence"/>
</dbReference>
<evidence type="ECO:0000256" key="1">
    <source>
        <dbReference type="ARBA" id="ARBA00001933"/>
    </source>
</evidence>
<keyword evidence="11" id="KW-1185">Reference proteome</keyword>
<dbReference type="AlphaFoldDB" id="A0AAU9J846"/>
<dbReference type="InterPro" id="IPR001085">
    <property type="entry name" value="Ser_HO-MeTrfase"/>
</dbReference>
<feature type="modified residue" description="N6-(pyridoxal phosphate)lysine" evidence="7">
    <location>
        <position position="238"/>
    </location>
</feature>
<organism evidence="10 11">
    <name type="scientific">Blepharisma stoltei</name>
    <dbReference type="NCBI Taxonomy" id="1481888"/>
    <lineage>
        <taxon>Eukaryota</taxon>
        <taxon>Sar</taxon>
        <taxon>Alveolata</taxon>
        <taxon>Ciliophora</taxon>
        <taxon>Postciliodesmatophora</taxon>
        <taxon>Heterotrichea</taxon>
        <taxon>Heterotrichida</taxon>
        <taxon>Blepharismidae</taxon>
        <taxon>Blepharisma</taxon>
    </lineage>
</organism>
<feature type="domain" description="Serine hydroxymethyltransferase-like" evidence="9">
    <location>
        <begin position="7"/>
        <end position="390"/>
    </location>
</feature>
<keyword evidence="5 8" id="KW-0808">Transferase</keyword>
<dbReference type="InterPro" id="IPR039429">
    <property type="entry name" value="SHMT-like_dom"/>
</dbReference>
<evidence type="ECO:0000313" key="10">
    <source>
        <dbReference type="EMBL" id="CAG9322402.1"/>
    </source>
</evidence>
<dbReference type="GO" id="GO:0030170">
    <property type="term" value="F:pyridoxal phosphate binding"/>
    <property type="evidence" value="ECO:0007669"/>
    <property type="project" value="InterPro"/>
</dbReference>
<comment type="function">
    <text evidence="8">Interconversion of serine and glycine.</text>
</comment>
<dbReference type="SUPFAM" id="SSF53383">
    <property type="entry name" value="PLP-dependent transferases"/>
    <property type="match status" value="1"/>
</dbReference>
<dbReference type="Gene3D" id="3.40.640.10">
    <property type="entry name" value="Type I PLP-dependent aspartate aminotransferase-like (Major domain)"/>
    <property type="match status" value="1"/>
</dbReference>
<evidence type="ECO:0000256" key="8">
    <source>
        <dbReference type="RuleBase" id="RU000585"/>
    </source>
</evidence>
<sequence length="452" mass="50343">MEWDQSLEQADPELFDIIEHEKCRQWGGIELIASENFTSRAVMDCLGSCLTNKYSEGLPGKRYYGGNEYIDQVESLCQRRALAAFNLDAQAWGVNVQPYSGSPANFEVYTALLNPHDRIMGLALPSGGHLTHGYYTAKKKLSASSIFFESLPYQLDMATGRIDYDALETQAKLFLPKILICGASAYPRDYDYARLRKIATDIGAYLMADIAHFSGLVSSNVLSNPFEYCDVVTTTTHKTMRGPRSAIIFFKKELEDRINGAVFPALQGGPHNNNIAGVATQLRELATEEYKEYARQVVKNSRALADELISLGYTLVSNGTDNHLMLWDLRPQGLTGNKFEKVCDAVRITLNKNSVPGDTSALTPGGVRVGTPAMTTRGLNEDNFKTVAHFLHRAIQISLEIQEATGKKLNDFLAAIPENEKIKALKQEVFEFSTQFRIPGFSTENMRYKSLE</sequence>
<protein>
    <recommendedName>
        <fullName evidence="8">Serine hydroxymethyltransferase</fullName>
        <ecNumber evidence="8">2.1.2.1</ecNumber>
    </recommendedName>
</protein>
<dbReference type="PIRSF" id="PIRSF000412">
    <property type="entry name" value="SHMT"/>
    <property type="match status" value="1"/>
</dbReference>
<dbReference type="Pfam" id="PF00464">
    <property type="entry name" value="SHMT"/>
    <property type="match status" value="1"/>
</dbReference>
<dbReference type="InterPro" id="IPR019798">
    <property type="entry name" value="Ser_HO-MeTrfase_PLP_BS"/>
</dbReference>
<evidence type="ECO:0000256" key="7">
    <source>
        <dbReference type="PIRSR" id="PIRSR000412-50"/>
    </source>
</evidence>
<comment type="catalytic activity">
    <reaction evidence="8">
        <text>(6R)-5,10-methylene-5,6,7,8-tetrahydrofolate + glycine + H2O = (6S)-5,6,7,8-tetrahydrofolate + L-serine</text>
        <dbReference type="Rhea" id="RHEA:15481"/>
        <dbReference type="ChEBI" id="CHEBI:15377"/>
        <dbReference type="ChEBI" id="CHEBI:15636"/>
        <dbReference type="ChEBI" id="CHEBI:33384"/>
        <dbReference type="ChEBI" id="CHEBI:57305"/>
        <dbReference type="ChEBI" id="CHEBI:57453"/>
        <dbReference type="EC" id="2.1.2.1"/>
    </reaction>
</comment>
<dbReference type="CDD" id="cd00378">
    <property type="entry name" value="SHMT"/>
    <property type="match status" value="1"/>
</dbReference>
<evidence type="ECO:0000256" key="6">
    <source>
        <dbReference type="ARBA" id="ARBA00022898"/>
    </source>
</evidence>
<evidence type="ECO:0000256" key="2">
    <source>
        <dbReference type="ARBA" id="ARBA00004777"/>
    </source>
</evidence>
<dbReference type="GO" id="GO:0019264">
    <property type="term" value="P:glycine biosynthetic process from serine"/>
    <property type="evidence" value="ECO:0007669"/>
    <property type="project" value="InterPro"/>
</dbReference>
<dbReference type="Gene3D" id="3.90.1150.10">
    <property type="entry name" value="Aspartate Aminotransferase, domain 1"/>
    <property type="match status" value="1"/>
</dbReference>
<dbReference type="PROSITE" id="PS00096">
    <property type="entry name" value="SHMT"/>
    <property type="match status" value="1"/>
</dbReference>
<dbReference type="InterPro" id="IPR015421">
    <property type="entry name" value="PyrdxlP-dep_Trfase_major"/>
</dbReference>
<comment type="cofactor">
    <cofactor evidence="1 7 8">
        <name>pyridoxal 5'-phosphate</name>
        <dbReference type="ChEBI" id="CHEBI:597326"/>
    </cofactor>
</comment>
<dbReference type="HAMAP" id="MF_00051">
    <property type="entry name" value="SHMT"/>
    <property type="match status" value="1"/>
</dbReference>
<evidence type="ECO:0000256" key="5">
    <source>
        <dbReference type="ARBA" id="ARBA00022679"/>
    </source>
</evidence>
<evidence type="ECO:0000259" key="9">
    <source>
        <dbReference type="Pfam" id="PF00464"/>
    </source>
</evidence>
<dbReference type="EMBL" id="CAJZBQ010000032">
    <property type="protein sequence ID" value="CAG9322402.1"/>
    <property type="molecule type" value="Genomic_DNA"/>
</dbReference>
<reference evidence="10" key="1">
    <citation type="submission" date="2021-09" db="EMBL/GenBank/DDBJ databases">
        <authorList>
            <consortium name="AG Swart"/>
            <person name="Singh M."/>
            <person name="Singh A."/>
            <person name="Seah K."/>
            <person name="Emmerich C."/>
        </authorList>
    </citation>
    <scope>NUCLEOTIDE SEQUENCE</scope>
    <source>
        <strain evidence="10">ATCC30299</strain>
    </source>
</reference>
<proteinExistence type="inferred from homology"/>
<dbReference type="EC" id="2.1.2.1" evidence="8"/>
<dbReference type="InterPro" id="IPR049943">
    <property type="entry name" value="Ser_HO-MeTrfase-like"/>
</dbReference>
<evidence type="ECO:0000313" key="11">
    <source>
        <dbReference type="Proteomes" id="UP001162131"/>
    </source>
</evidence>
<comment type="pathway">
    <text evidence="2 8">One-carbon metabolism; tetrahydrofolate interconversion.</text>
</comment>
<keyword evidence="4 8" id="KW-0554">One-carbon metabolism</keyword>
<dbReference type="InterPro" id="IPR015424">
    <property type="entry name" value="PyrdxlP-dep_Trfase"/>
</dbReference>
<dbReference type="FunFam" id="3.40.640.10:FF:000097">
    <property type="entry name" value="Serine hydroxymethyltransferase"/>
    <property type="match status" value="1"/>
</dbReference>
<dbReference type="GO" id="GO:0035999">
    <property type="term" value="P:tetrahydrofolate interconversion"/>
    <property type="evidence" value="ECO:0007669"/>
    <property type="project" value="InterPro"/>
</dbReference>
<dbReference type="NCBIfam" id="NF000586">
    <property type="entry name" value="PRK00011.1"/>
    <property type="match status" value="1"/>
</dbReference>
<dbReference type="GO" id="GO:0005739">
    <property type="term" value="C:mitochondrion"/>
    <property type="evidence" value="ECO:0007669"/>
    <property type="project" value="TreeGrafter"/>
</dbReference>
<evidence type="ECO:0000256" key="3">
    <source>
        <dbReference type="ARBA" id="ARBA00006376"/>
    </source>
</evidence>
<comment type="caution">
    <text evidence="10">The sequence shown here is derived from an EMBL/GenBank/DDBJ whole genome shotgun (WGS) entry which is preliminary data.</text>
</comment>
<dbReference type="PANTHER" id="PTHR11680">
    <property type="entry name" value="SERINE HYDROXYMETHYLTRANSFERASE"/>
    <property type="match status" value="1"/>
</dbReference>
<dbReference type="GO" id="GO:0004372">
    <property type="term" value="F:glycine hydroxymethyltransferase activity"/>
    <property type="evidence" value="ECO:0007669"/>
    <property type="project" value="UniProtKB-EC"/>
</dbReference>
<dbReference type="PANTHER" id="PTHR11680:SF35">
    <property type="entry name" value="SERINE HYDROXYMETHYLTRANSFERASE 1"/>
    <property type="match status" value="1"/>
</dbReference>
<gene>
    <name evidence="10" type="ORF">BSTOLATCC_MIC31536</name>
</gene>
<comment type="similarity">
    <text evidence="3 8">Belongs to the SHMT family.</text>
</comment>